<name>X1RTI1_9ZZZZ</name>
<reference evidence="1" key="1">
    <citation type="journal article" date="2014" name="Front. Microbiol.">
        <title>High frequency of phylogenetically diverse reductive dehalogenase-homologous genes in deep subseafloor sedimentary metagenomes.</title>
        <authorList>
            <person name="Kawai M."/>
            <person name="Futagami T."/>
            <person name="Toyoda A."/>
            <person name="Takaki Y."/>
            <person name="Nishi S."/>
            <person name="Hori S."/>
            <person name="Arai W."/>
            <person name="Tsubouchi T."/>
            <person name="Morono Y."/>
            <person name="Uchiyama I."/>
            <person name="Ito T."/>
            <person name="Fujiyama A."/>
            <person name="Inagaki F."/>
            <person name="Takami H."/>
        </authorList>
    </citation>
    <scope>NUCLEOTIDE SEQUENCE</scope>
    <source>
        <strain evidence="1">Expedition CK06-06</strain>
    </source>
</reference>
<dbReference type="EMBL" id="BARW01007045">
    <property type="protein sequence ID" value="GAI84042.1"/>
    <property type="molecule type" value="Genomic_DNA"/>
</dbReference>
<organism evidence="1">
    <name type="scientific">marine sediment metagenome</name>
    <dbReference type="NCBI Taxonomy" id="412755"/>
    <lineage>
        <taxon>unclassified sequences</taxon>
        <taxon>metagenomes</taxon>
        <taxon>ecological metagenomes</taxon>
    </lineage>
</organism>
<proteinExistence type="predicted"/>
<sequence length="51" mass="6043">MSRGIRLTKYEQETIINLNEGEDVAYIYTCNKSWITHFEKVLELKPTEIHS</sequence>
<comment type="caution">
    <text evidence="1">The sequence shown here is derived from an EMBL/GenBank/DDBJ whole genome shotgun (WGS) entry which is preliminary data.</text>
</comment>
<gene>
    <name evidence="1" type="ORF">S12H4_14742</name>
</gene>
<evidence type="ECO:0000313" key="1">
    <source>
        <dbReference type="EMBL" id="GAI84042.1"/>
    </source>
</evidence>
<dbReference type="AlphaFoldDB" id="X1RTI1"/>
<feature type="non-terminal residue" evidence="1">
    <location>
        <position position="51"/>
    </location>
</feature>
<accession>X1RTI1</accession>
<protein>
    <submittedName>
        <fullName evidence="1">Uncharacterized protein</fullName>
    </submittedName>
</protein>